<evidence type="ECO:0000256" key="1">
    <source>
        <dbReference type="SAM" id="Phobius"/>
    </source>
</evidence>
<proteinExistence type="predicted"/>
<sequence>MTSEHPSDPGHGDSIAAWVAVIIIIIASGVATWAYYFDMFGLVWASGVVVVLGVVAGVVLARMGYGIKGKR</sequence>
<organism evidence="3">
    <name type="scientific">freshwater metagenome</name>
    <dbReference type="NCBI Taxonomy" id="449393"/>
    <lineage>
        <taxon>unclassified sequences</taxon>
        <taxon>metagenomes</taxon>
        <taxon>ecological metagenomes</taxon>
    </lineage>
</organism>
<dbReference type="InterPro" id="IPR046550">
    <property type="entry name" value="DUF6704"/>
</dbReference>
<reference evidence="3" key="1">
    <citation type="submission" date="2020-05" db="EMBL/GenBank/DDBJ databases">
        <authorList>
            <person name="Chiriac C."/>
            <person name="Salcher M."/>
            <person name="Ghai R."/>
            <person name="Kavagutti S V."/>
        </authorList>
    </citation>
    <scope>NUCLEOTIDE SEQUENCE</scope>
</reference>
<name>A0A6J6HN49_9ZZZZ</name>
<dbReference type="EMBL" id="CAEZSH010000060">
    <property type="protein sequence ID" value="CAB4538379.1"/>
    <property type="molecule type" value="Genomic_DNA"/>
</dbReference>
<keyword evidence="1" id="KW-1133">Transmembrane helix</keyword>
<dbReference type="Pfam" id="PF20447">
    <property type="entry name" value="DUF6704"/>
    <property type="match status" value="1"/>
</dbReference>
<feature type="transmembrane region" description="Helical" evidence="1">
    <location>
        <begin position="42"/>
        <end position="61"/>
    </location>
</feature>
<protein>
    <submittedName>
        <fullName evidence="3">Unannotated protein</fullName>
    </submittedName>
</protein>
<accession>A0A6J6HN49</accession>
<evidence type="ECO:0000313" key="2">
    <source>
        <dbReference type="EMBL" id="CAB4538379.1"/>
    </source>
</evidence>
<feature type="transmembrane region" description="Helical" evidence="1">
    <location>
        <begin position="15"/>
        <end position="36"/>
    </location>
</feature>
<keyword evidence="1" id="KW-0472">Membrane</keyword>
<keyword evidence="1" id="KW-0812">Transmembrane</keyword>
<dbReference type="EMBL" id="CAEZUW010000071">
    <property type="protein sequence ID" value="CAB4613189.1"/>
    <property type="molecule type" value="Genomic_DNA"/>
</dbReference>
<evidence type="ECO:0000313" key="3">
    <source>
        <dbReference type="EMBL" id="CAB4613189.1"/>
    </source>
</evidence>
<gene>
    <name evidence="2" type="ORF">UFOPK1410_00584</name>
    <name evidence="3" type="ORF">UFOPK1855_00543</name>
</gene>
<dbReference type="AlphaFoldDB" id="A0A6J6HN49"/>
<dbReference type="NCBIfam" id="NF041681">
    <property type="entry name" value="HGxxPAAW"/>
    <property type="match status" value="1"/>
</dbReference>